<evidence type="ECO:0000313" key="16">
    <source>
        <dbReference type="EMBL" id="AFB77700.1"/>
    </source>
</evidence>
<feature type="domain" description="Picornavirus capsid VP1" evidence="15">
    <location>
        <begin position="567"/>
        <end position="806"/>
    </location>
</feature>
<keyword evidence="9" id="KW-0946">Virion</keyword>
<protein>
    <recommendedName>
        <fullName evidence="3">Genome polyprotein</fullName>
    </recommendedName>
</protein>
<reference evidence="16" key="2">
    <citation type="journal article" date="2012" name="J. Virol.">
        <title>Natural occurrence and characterization of two internal ribosome entry site elements in a novel virus, canine picodicistrovirus, in the picornavirus-like superfamily.</title>
        <authorList>
            <person name="Woo P.C."/>
            <person name="Lau S.K."/>
            <person name="Choi G.K."/>
            <person name="Huang Y."/>
            <person name="Teng J.L."/>
            <person name="Tsoi H.W."/>
            <person name="Tse H."/>
            <person name="Yeung M.L."/>
            <person name="Chan K.H."/>
            <person name="Jin D.Y."/>
            <person name="Yuen K.Y."/>
        </authorList>
    </citation>
    <scope>NUCLEOTIDE SEQUENCE</scope>
    <source>
        <strain evidence="16">244U</strain>
    </source>
</reference>
<dbReference type="SUPFAM" id="SSF88633">
    <property type="entry name" value="Positive stranded ssRNA viruses"/>
    <property type="match status" value="2"/>
</dbReference>
<evidence type="ECO:0000259" key="14">
    <source>
        <dbReference type="Pfam" id="PF00073"/>
    </source>
</evidence>
<feature type="domain" description="Picornavirus capsid" evidence="14">
    <location>
        <begin position="79"/>
        <end position="225"/>
    </location>
</feature>
<keyword evidence="5" id="KW-0945">Host-virus interaction</keyword>
<evidence type="ECO:0000256" key="12">
    <source>
        <dbReference type="ARBA" id="ARBA00023296"/>
    </source>
</evidence>
<dbReference type="Pfam" id="PF22663">
    <property type="entry name" value="Rhv_5"/>
    <property type="match status" value="1"/>
</dbReference>
<evidence type="ECO:0000256" key="6">
    <source>
        <dbReference type="ARBA" id="ARBA00022706"/>
    </source>
</evidence>
<dbReference type="Gene3D" id="2.60.120.20">
    <property type="match status" value="4"/>
</dbReference>
<evidence type="ECO:0000256" key="4">
    <source>
        <dbReference type="ARBA" id="ARBA00022561"/>
    </source>
</evidence>
<reference evidence="16" key="1">
    <citation type="submission" date="2011-10" db="EMBL/GenBank/DDBJ databases">
        <authorList>
            <person name="Woo P.C.Y."/>
            <person name="Lau S.K.P."/>
            <person name="Choi G.K.Y."/>
            <person name="Huang Y."/>
            <person name="Teng J.L.L."/>
            <person name="Tsoi H.-W."/>
            <person name="Tse H."/>
            <person name="Yeung M.L."/>
            <person name="Chan K.-H."/>
            <person name="Jin D.-Y."/>
            <person name="Yuen K.-Y."/>
        </authorList>
    </citation>
    <scope>NUCLEOTIDE SEQUENCE</scope>
    <source>
        <strain evidence="16">244U</strain>
    </source>
</reference>
<accession>H6VBU8</accession>
<organism evidence="16">
    <name type="scientific">Canine picodicistrovirus</name>
    <dbReference type="NCBI Taxonomy" id="1150861"/>
    <lineage>
        <taxon>Viruses</taxon>
        <taxon>Riboviria</taxon>
        <taxon>Orthornavirae</taxon>
        <taxon>Pisuviricota</taxon>
        <taxon>Pisoniviricetes</taxon>
        <taxon>Picornavirales</taxon>
        <taxon>Picornaviridae</taxon>
        <taxon>Kodimesavirinae</taxon>
        <taxon>Dicipivirus</taxon>
        <taxon>Dicipivirus acadici</taxon>
        <taxon>Cadicivirus A</taxon>
    </lineage>
</organism>
<feature type="compositionally biased region" description="Polar residues" evidence="13">
    <location>
        <begin position="86"/>
        <end position="95"/>
    </location>
</feature>
<keyword evidence="6" id="KW-1143">T=pseudo3 icosahedral capsid protein</keyword>
<dbReference type="InterPro" id="IPR059138">
    <property type="entry name" value="Pico_VP1"/>
</dbReference>
<evidence type="ECO:0000256" key="3">
    <source>
        <dbReference type="ARBA" id="ARBA00020107"/>
    </source>
</evidence>
<proteinExistence type="predicted"/>
<keyword evidence="7" id="KW-0519">Myristate</keyword>
<dbReference type="EMBL" id="JN819204">
    <property type="protein sequence ID" value="AFB77700.1"/>
    <property type="molecule type" value="Genomic_RNA"/>
</dbReference>
<keyword evidence="11" id="KW-0449">Lipoprotein</keyword>
<dbReference type="GO" id="GO:0019028">
    <property type="term" value="C:viral capsid"/>
    <property type="evidence" value="ECO:0007669"/>
    <property type="project" value="UniProtKB-KW"/>
</dbReference>
<evidence type="ECO:0000256" key="7">
    <source>
        <dbReference type="ARBA" id="ARBA00022707"/>
    </source>
</evidence>
<evidence type="ECO:0000256" key="11">
    <source>
        <dbReference type="ARBA" id="ARBA00023288"/>
    </source>
</evidence>
<dbReference type="GO" id="GO:0005198">
    <property type="term" value="F:structural molecule activity"/>
    <property type="evidence" value="ECO:0007669"/>
    <property type="project" value="InterPro"/>
</dbReference>
<evidence type="ECO:0000256" key="5">
    <source>
        <dbReference type="ARBA" id="ARBA00022581"/>
    </source>
</evidence>
<dbReference type="InterPro" id="IPR029053">
    <property type="entry name" value="Viral_coat"/>
</dbReference>
<evidence type="ECO:0000256" key="1">
    <source>
        <dbReference type="ARBA" id="ARBA00004192"/>
    </source>
</evidence>
<feature type="region of interest" description="Disordered" evidence="13">
    <location>
        <begin position="81"/>
        <end position="102"/>
    </location>
</feature>
<dbReference type="GO" id="GO:0019062">
    <property type="term" value="P:virion attachment to host cell"/>
    <property type="evidence" value="ECO:0007669"/>
    <property type="project" value="UniProtKB-KW"/>
</dbReference>
<keyword evidence="8" id="KW-1161">Viral attachment to host cell</keyword>
<dbReference type="InterPro" id="IPR001676">
    <property type="entry name" value="Picornavirus_capsid"/>
</dbReference>
<evidence type="ECO:0000256" key="8">
    <source>
        <dbReference type="ARBA" id="ARBA00022804"/>
    </source>
</evidence>
<comment type="subcellular location">
    <subcellularLocation>
        <location evidence="1">Host cytoplasm</location>
    </subcellularLocation>
    <subcellularLocation>
        <location evidence="2">Virion</location>
    </subcellularLocation>
</comment>
<feature type="domain" description="Picornavirus capsid" evidence="14">
    <location>
        <begin position="370"/>
        <end position="450"/>
    </location>
</feature>
<evidence type="ECO:0000259" key="15">
    <source>
        <dbReference type="Pfam" id="PF22663"/>
    </source>
</evidence>
<dbReference type="CDD" id="cd00205">
    <property type="entry name" value="rhv_like"/>
    <property type="match status" value="2"/>
</dbReference>
<evidence type="ECO:0000256" key="9">
    <source>
        <dbReference type="ARBA" id="ARBA00022844"/>
    </source>
</evidence>
<dbReference type="Pfam" id="PF00073">
    <property type="entry name" value="Rhv"/>
    <property type="match status" value="2"/>
</dbReference>
<evidence type="ECO:0000256" key="13">
    <source>
        <dbReference type="SAM" id="MobiDB-lite"/>
    </source>
</evidence>
<sequence>MSLDLTGAVASLLKPFPIVGPLASSLRGLASSWLSKTTNGLLNESGFEIGHGTSDRLLALTAGTGCISSQEAVTVRSGWAGVEPTTVPNPSTDTPTDPGPAGNRFTYTRSGEWSTDTAVDSMIFELDLPGEVMTSTLSAPGTTFGPTADRHALGRFDFVVTVTVNANPFTSGCMLLVALPMYPSVSYTTNSLYSPSQLPIFPHQFINLRTTNQATLYLPFVSPSPLMDPSIGNIYKVVALVYAKLRKTTELSGGPVTYTISVAPIESKFHGVHYPINKASLQAPTRILPSIGAFSTTSDPTNAIPLAFDSQVAIPSDYLPGLTTSLSQPLAIPTRMAVISNTAGFEINASTAEVGTCLYAFPVRLGNSALRTTYLGNMARFFSQYTGELKFSLMCCANSMTKGRLLISFLPGVVTRPNNINQAMLGSYVVYDVGLNSTFEFPIPYISPTYWRPTLGFGNHNVRDNTNQPKPAQTTLDSLGVVSVWVYTRFQTPSANNTVPIDFIPFLSAGKGFSFRLPTAPTTYVPTLVTLQSDVKVSMGSADAARATSAPTQSSVDAEPVLYTSNEDGQPHDVAADDVWAGVSSISQFTSPDMLLSNFFGRSRLYKTLDMPKCETSGLNYTKVPIQWGSRSATLSEYEVIDTIMNWFQFCQADLRVEFVIYPATGSFNPPTGLVSDHPFDASAHGSGFVAVSNIPPGALIGPFDMNQMSAFPTVVQPVSGPITTFSVYIPFQSVWSALSCSYSSAKDYINTNWISSVAPAYYAKNFGLLPTPEFCTLYFATGLPFDSRTEIYVSFHNIKMYIPRPIVTGTTEVTLSSIDAAFANNNGFTAHTVARVGEFINTE</sequence>
<evidence type="ECO:0000256" key="10">
    <source>
        <dbReference type="ARBA" id="ARBA00023200"/>
    </source>
</evidence>
<dbReference type="GO" id="GO:0043657">
    <property type="term" value="C:host cell"/>
    <property type="evidence" value="ECO:0007669"/>
    <property type="project" value="UniProtKB-SubCell"/>
</dbReference>
<keyword evidence="10" id="KW-1035">Host cytoplasm</keyword>
<dbReference type="InterPro" id="IPR033703">
    <property type="entry name" value="Rhv-like"/>
</dbReference>
<dbReference type="GO" id="GO:0046718">
    <property type="term" value="P:symbiont entry into host cell"/>
    <property type="evidence" value="ECO:0007669"/>
    <property type="project" value="UniProtKB-KW"/>
</dbReference>
<name>H6VBU8_9PICO</name>
<evidence type="ECO:0000256" key="2">
    <source>
        <dbReference type="ARBA" id="ARBA00004328"/>
    </source>
</evidence>
<keyword evidence="4" id="KW-0167">Capsid protein</keyword>
<keyword evidence="12" id="KW-1160">Virus entry into host cell</keyword>